<comment type="similarity">
    <text evidence="1 4">Belongs to the acetyltransferase Eis family.</text>
</comment>
<sequence length="422" mass="45411">MSADVRPIAASELPDWLRTVNTGFLTASGVTQSDVAQRREHTDLARTQGAFDTGTGRCVGALRSFAQRLTVPGGADVAASAVTNVGVLPTHRRQGLLTRMMAAELTAARDRGDVLSTLIAAEYPIYGRYGYGPAASLREWEIDVPRTGLDPRRPVPADGGRIELVDAAQARLIGPGLHERLRAVTHGAVDRDARWWSLATGLESVSHRPYQEKFFAVHRTADGEPAGLVAYRADGHWTDAKVPLNTVQVTDLIALTPESERALWHFLCSIDWVLKVRTGPRAPDDLVDQLLPDPRAARTVTAADFLWVRLLDVVRALEARTYAVPGELVLEVTDAAGLADGRYRLTAGAGGDTGSGAARCERTDAPAGLRLDVSALGSLYLGDESAVRLAALGRITELRPGAVALADVLLRTARRPWCPDVF</sequence>
<feature type="active site" description="Proton acceptor; via carboxylate" evidence="4">
    <location>
        <position position="422"/>
    </location>
</feature>
<reference evidence="7 8" key="2">
    <citation type="submission" date="2017-09" db="EMBL/GenBank/DDBJ databases">
        <authorList>
            <person name="Lee N."/>
            <person name="Cho B.-K."/>
        </authorList>
    </citation>
    <scope>NUCLEOTIDE SEQUENCE [LARGE SCALE GENOMIC DNA]</scope>
    <source>
        <strain evidence="7 8">ATCC 27467</strain>
    </source>
</reference>
<dbReference type="Gene3D" id="3.30.1050.10">
    <property type="entry name" value="SCP2 sterol-binding domain"/>
    <property type="match status" value="1"/>
</dbReference>
<dbReference type="AlphaFoldDB" id="A0A5P2UTI4"/>
<proteinExistence type="inferred from homology"/>
<evidence type="ECO:0000259" key="5">
    <source>
        <dbReference type="PROSITE" id="PS51186"/>
    </source>
</evidence>
<gene>
    <name evidence="7" type="ORF">CP968_18385</name>
    <name evidence="6" type="ORF">GCM10010371_08580</name>
</gene>
<evidence type="ECO:0000256" key="4">
    <source>
        <dbReference type="HAMAP-Rule" id="MF_01812"/>
    </source>
</evidence>
<dbReference type="Pfam" id="PF13527">
    <property type="entry name" value="Acetyltransf_9"/>
    <property type="match status" value="1"/>
</dbReference>
<dbReference type="RefSeq" id="WP_150519034.1">
    <property type="nucleotide sequence ID" value="NZ_BMVX01000002.1"/>
</dbReference>
<name>A0A5P2UTI4_9ACTN</name>
<dbReference type="KEGG" id="ssub:CP968_18385"/>
<feature type="active site" description="Proton donor" evidence="4">
    <location>
        <position position="126"/>
    </location>
</feature>
<dbReference type="Proteomes" id="UP000326831">
    <property type="component" value="Chromosome"/>
</dbReference>
<dbReference type="Pfam" id="PF13530">
    <property type="entry name" value="SCP2_2"/>
    <property type="match status" value="1"/>
</dbReference>
<feature type="binding site" evidence="4">
    <location>
        <begin position="85"/>
        <end position="87"/>
    </location>
    <ligand>
        <name>acetyl-CoA</name>
        <dbReference type="ChEBI" id="CHEBI:57288"/>
    </ligand>
</feature>
<dbReference type="SUPFAM" id="SSF55729">
    <property type="entry name" value="Acyl-CoA N-acyltransferases (Nat)"/>
    <property type="match status" value="1"/>
</dbReference>
<dbReference type="PANTHER" id="PTHR37817:SF1">
    <property type="entry name" value="N-ACETYLTRANSFERASE EIS"/>
    <property type="match status" value="1"/>
</dbReference>
<dbReference type="GO" id="GO:0034069">
    <property type="term" value="F:aminoglycoside N-acetyltransferase activity"/>
    <property type="evidence" value="ECO:0007669"/>
    <property type="project" value="TreeGrafter"/>
</dbReference>
<dbReference type="NCBIfam" id="NF002367">
    <property type="entry name" value="PRK01346.1-4"/>
    <property type="match status" value="1"/>
</dbReference>
<organism evidence="7 8">
    <name type="scientific">Streptomyces subrutilus</name>
    <dbReference type="NCBI Taxonomy" id="36818"/>
    <lineage>
        <taxon>Bacteria</taxon>
        <taxon>Bacillati</taxon>
        <taxon>Actinomycetota</taxon>
        <taxon>Actinomycetes</taxon>
        <taxon>Kitasatosporales</taxon>
        <taxon>Streptomycetaceae</taxon>
        <taxon>Streptomyces</taxon>
    </lineage>
</organism>
<evidence type="ECO:0000256" key="1">
    <source>
        <dbReference type="ARBA" id="ARBA00009213"/>
    </source>
</evidence>
<evidence type="ECO:0000313" key="7">
    <source>
        <dbReference type="EMBL" id="QEU80017.1"/>
    </source>
</evidence>
<dbReference type="Proteomes" id="UP000634660">
    <property type="component" value="Unassembled WGS sequence"/>
</dbReference>
<keyword evidence="3 4" id="KW-0012">Acyltransferase</keyword>
<comment type="caution">
    <text evidence="4">Lacks conserved residue(s) required for the propagation of feature annotation.</text>
</comment>
<dbReference type="GO" id="GO:0030649">
    <property type="term" value="P:aminoglycoside antibiotic catabolic process"/>
    <property type="evidence" value="ECO:0007669"/>
    <property type="project" value="TreeGrafter"/>
</dbReference>
<dbReference type="EMBL" id="CP023701">
    <property type="protein sequence ID" value="QEU80017.1"/>
    <property type="molecule type" value="Genomic_DNA"/>
</dbReference>
<feature type="binding site" evidence="4">
    <location>
        <begin position="93"/>
        <end position="98"/>
    </location>
    <ligand>
        <name>acetyl-CoA</name>
        <dbReference type="ChEBI" id="CHEBI:57288"/>
    </ligand>
</feature>
<keyword evidence="2 4" id="KW-0808">Transferase</keyword>
<dbReference type="EMBL" id="BMVX01000002">
    <property type="protein sequence ID" value="GGZ51154.1"/>
    <property type="molecule type" value="Genomic_DNA"/>
</dbReference>
<protein>
    <submittedName>
        <fullName evidence="7">GNAT family N-acetyltransferase</fullName>
    </submittedName>
    <submittedName>
        <fullName evidence="6">UPF0256 protein</fullName>
    </submittedName>
</protein>
<accession>A0A5P2UTI4</accession>
<dbReference type="PANTHER" id="PTHR37817">
    <property type="entry name" value="N-ACETYLTRANSFERASE EIS"/>
    <property type="match status" value="1"/>
</dbReference>
<dbReference type="InterPro" id="IPR041380">
    <property type="entry name" value="Acetyltransf_17"/>
</dbReference>
<evidence type="ECO:0000313" key="8">
    <source>
        <dbReference type="Proteomes" id="UP000326831"/>
    </source>
</evidence>
<dbReference type="PROSITE" id="PS51186">
    <property type="entry name" value="GNAT"/>
    <property type="match status" value="1"/>
</dbReference>
<comment type="subunit">
    <text evidence="4">Homohexamer; trimer of dimers.</text>
</comment>
<dbReference type="InterPro" id="IPR016181">
    <property type="entry name" value="Acyl_CoA_acyltransferase"/>
</dbReference>
<dbReference type="Gene3D" id="3.40.630.30">
    <property type="match status" value="2"/>
</dbReference>
<reference evidence="6" key="3">
    <citation type="submission" date="2020-09" db="EMBL/GenBank/DDBJ databases">
        <authorList>
            <person name="Sun Q."/>
            <person name="Ohkuma M."/>
        </authorList>
    </citation>
    <scope>NUCLEOTIDE SEQUENCE</scope>
    <source>
        <strain evidence="6">JCM 4834</strain>
    </source>
</reference>
<evidence type="ECO:0000256" key="2">
    <source>
        <dbReference type="ARBA" id="ARBA00022679"/>
    </source>
</evidence>
<dbReference type="InterPro" id="IPR036527">
    <property type="entry name" value="SCP2_sterol-bd_dom_sf"/>
</dbReference>
<dbReference type="HAMAP" id="MF_01812">
    <property type="entry name" value="Eis"/>
    <property type="match status" value="1"/>
</dbReference>
<feature type="domain" description="N-acetyltransferase" evidence="5">
    <location>
        <begin position="3"/>
        <end position="156"/>
    </location>
</feature>
<dbReference type="InterPro" id="IPR051554">
    <property type="entry name" value="Acetyltransferase_Eis"/>
</dbReference>
<evidence type="ECO:0000313" key="6">
    <source>
        <dbReference type="EMBL" id="GGZ51154.1"/>
    </source>
</evidence>
<dbReference type="OrthoDB" id="8399956at2"/>
<dbReference type="Pfam" id="PF17668">
    <property type="entry name" value="Acetyltransf_17"/>
    <property type="match status" value="1"/>
</dbReference>
<reference evidence="6" key="1">
    <citation type="journal article" date="2014" name="Int. J. Syst. Evol. Microbiol.">
        <title>Complete genome sequence of Corynebacterium casei LMG S-19264T (=DSM 44701T), isolated from a smear-ripened cheese.</title>
        <authorList>
            <consortium name="US DOE Joint Genome Institute (JGI-PGF)"/>
            <person name="Walter F."/>
            <person name="Albersmeier A."/>
            <person name="Kalinowski J."/>
            <person name="Ruckert C."/>
        </authorList>
    </citation>
    <scope>NUCLEOTIDE SEQUENCE</scope>
    <source>
        <strain evidence="6">JCM 4834</strain>
    </source>
</reference>
<dbReference type="InterPro" id="IPR022902">
    <property type="entry name" value="NAcTrfase_Eis"/>
</dbReference>
<keyword evidence="8" id="KW-1185">Reference proteome</keyword>
<dbReference type="InterPro" id="IPR025559">
    <property type="entry name" value="Eis_dom"/>
</dbReference>
<dbReference type="SUPFAM" id="SSF55718">
    <property type="entry name" value="SCP-like"/>
    <property type="match status" value="1"/>
</dbReference>
<evidence type="ECO:0000256" key="3">
    <source>
        <dbReference type="ARBA" id="ARBA00023315"/>
    </source>
</evidence>
<dbReference type="InterPro" id="IPR000182">
    <property type="entry name" value="GNAT_dom"/>
</dbReference>